<evidence type="ECO:0000313" key="2">
    <source>
        <dbReference type="EMBL" id="CAB4036657.1"/>
    </source>
</evidence>
<dbReference type="AlphaFoldDB" id="A0A7D9JUI8"/>
<dbReference type="EMBL" id="CACRXK020022264">
    <property type="protein sequence ID" value="CAB4036657.1"/>
    <property type="molecule type" value="Genomic_DNA"/>
</dbReference>
<sequence>MAEKWRKFKEDMKKKRLSGKSQKGKDVSKREITVQMLSADVSGKAQKYSRIGPREFVQLYDDDDEDLDRFYTKEEMTIERVKDACLKHFEPKVGNNVVCDILAVHPQSTTVKRKGPNSVPSPKKAKISTPMPKSLSVTHMLKLGKLINRSTTTIHLYGFNLADMSWSSSPRAVEFSVSEDVLGEGAFRKAYKAESKDESFAGSWVVKEYNENALDVIAETNQTLETHTKKVVQMHSLAQNFASQLKTSVEQNGMQESFGDCFHYGSVYLGKKSDEFVTVEEFVDGEFSKYINNDGTLCKNVNEVILQKQSVFLIFLLKNPTIR</sequence>
<name>A0A7D9JUI8_PARCT</name>
<feature type="region of interest" description="Disordered" evidence="1">
    <location>
        <begin position="110"/>
        <end position="131"/>
    </location>
</feature>
<feature type="compositionally biased region" description="Basic and acidic residues" evidence="1">
    <location>
        <begin position="1"/>
        <end position="13"/>
    </location>
</feature>
<reference evidence="2" key="1">
    <citation type="submission" date="2020-04" db="EMBL/GenBank/DDBJ databases">
        <authorList>
            <person name="Alioto T."/>
            <person name="Alioto T."/>
            <person name="Gomez Garrido J."/>
        </authorList>
    </citation>
    <scope>NUCLEOTIDE SEQUENCE</scope>
    <source>
        <strain evidence="2">A484AB</strain>
    </source>
</reference>
<proteinExistence type="predicted"/>
<accession>A0A7D9JUI8</accession>
<evidence type="ECO:0000256" key="1">
    <source>
        <dbReference type="SAM" id="MobiDB-lite"/>
    </source>
</evidence>
<keyword evidence="3" id="KW-1185">Reference proteome</keyword>
<feature type="region of interest" description="Disordered" evidence="1">
    <location>
        <begin position="1"/>
        <end position="29"/>
    </location>
</feature>
<organism evidence="2 3">
    <name type="scientific">Paramuricea clavata</name>
    <name type="common">Red gorgonian</name>
    <name type="synonym">Violescent sea-whip</name>
    <dbReference type="NCBI Taxonomy" id="317549"/>
    <lineage>
        <taxon>Eukaryota</taxon>
        <taxon>Metazoa</taxon>
        <taxon>Cnidaria</taxon>
        <taxon>Anthozoa</taxon>
        <taxon>Octocorallia</taxon>
        <taxon>Malacalcyonacea</taxon>
        <taxon>Plexauridae</taxon>
        <taxon>Paramuricea</taxon>
    </lineage>
</organism>
<dbReference type="PROSITE" id="PS51158">
    <property type="entry name" value="ALPHA_KINASE"/>
    <property type="match status" value="1"/>
</dbReference>
<dbReference type="SUPFAM" id="SSF56112">
    <property type="entry name" value="Protein kinase-like (PK-like)"/>
    <property type="match status" value="1"/>
</dbReference>
<dbReference type="Proteomes" id="UP001152795">
    <property type="component" value="Unassembled WGS sequence"/>
</dbReference>
<evidence type="ECO:0000313" key="3">
    <source>
        <dbReference type="Proteomes" id="UP001152795"/>
    </source>
</evidence>
<dbReference type="GO" id="GO:0005524">
    <property type="term" value="F:ATP binding"/>
    <property type="evidence" value="ECO:0007669"/>
    <property type="project" value="InterPro"/>
</dbReference>
<dbReference type="OrthoDB" id="301415at2759"/>
<dbReference type="GO" id="GO:0004674">
    <property type="term" value="F:protein serine/threonine kinase activity"/>
    <property type="evidence" value="ECO:0007669"/>
    <property type="project" value="InterPro"/>
</dbReference>
<gene>
    <name evidence="2" type="ORF">PACLA_8A029478</name>
</gene>
<dbReference type="InterPro" id="IPR011009">
    <property type="entry name" value="Kinase-like_dom_sf"/>
</dbReference>
<dbReference type="Pfam" id="PF02816">
    <property type="entry name" value="Alpha_kinase"/>
    <property type="match status" value="1"/>
</dbReference>
<dbReference type="InterPro" id="IPR004166">
    <property type="entry name" value="a-kinase_dom"/>
</dbReference>
<keyword evidence="2" id="KW-0675">Receptor</keyword>
<comment type="caution">
    <text evidence="2">The sequence shown here is derived from an EMBL/GenBank/DDBJ whole genome shotgun (WGS) entry which is preliminary data.</text>
</comment>
<protein>
    <submittedName>
        <fullName evidence="2">Transient receptor potential cation channel subfamily M member 6-like</fullName>
    </submittedName>
</protein>